<dbReference type="GO" id="GO:0004523">
    <property type="term" value="F:RNA-DNA hybrid ribonuclease activity"/>
    <property type="evidence" value="ECO:0007669"/>
    <property type="project" value="InterPro"/>
</dbReference>
<dbReference type="GeneID" id="105138983"/>
<dbReference type="AlphaFoldDB" id="A0AAJ6Y5V8"/>
<dbReference type="KEGG" id="peu:105138983"/>
<dbReference type="PANTHER" id="PTHR48475:SF1">
    <property type="entry name" value="RNASE H TYPE-1 DOMAIN-CONTAINING PROTEIN"/>
    <property type="match status" value="1"/>
</dbReference>
<accession>A0AAJ6Y5V8</accession>
<dbReference type="CDD" id="cd09279">
    <property type="entry name" value="RNase_HI_like"/>
    <property type="match status" value="1"/>
</dbReference>
<reference evidence="4" key="1">
    <citation type="submission" date="2025-08" db="UniProtKB">
        <authorList>
            <consortium name="RefSeq"/>
        </authorList>
    </citation>
    <scope>IDENTIFICATION</scope>
</reference>
<dbReference type="PROSITE" id="PS50994">
    <property type="entry name" value="INTEGRASE"/>
    <property type="match status" value="1"/>
</dbReference>
<dbReference type="GO" id="GO:0003676">
    <property type="term" value="F:nucleic acid binding"/>
    <property type="evidence" value="ECO:0007669"/>
    <property type="project" value="InterPro"/>
</dbReference>
<dbReference type="SUPFAM" id="SSF53098">
    <property type="entry name" value="Ribonuclease H-like"/>
    <property type="match status" value="2"/>
</dbReference>
<protein>
    <submittedName>
        <fullName evidence="4">Uncharacterized protein LOC105138983</fullName>
    </submittedName>
</protein>
<feature type="domain" description="Integrase catalytic" evidence="2">
    <location>
        <begin position="234"/>
        <end position="393"/>
    </location>
</feature>
<evidence type="ECO:0000259" key="1">
    <source>
        <dbReference type="PROSITE" id="PS50879"/>
    </source>
</evidence>
<sequence>MFFDGVVNVYGNGAGEVIISPNKKQYPVSVKLHFECTNNTAEYEACILGLEATLELKIKKIDVYGDSMLIICQVKGEWQTKEEKLRPYQEYLSTLAKEFEEIRFTHLGREGNNFADALATLAAMTTIDLKYKVQLVHIDIRNDPAHCCLVEGEIDGKPWYYDIKNLMQNHEYPVGASKTDKKTLRRLAIDFYLDGEILYKRSFDGTLLRCLNETTARKAFDKVNTPPASLFNLISPWPFAMWGIDVIGPINPKASNGHRFILVAIDYFTKWVESNSYAHVTQKVVKRFVEKDLICRYGSSEKIVTDNAHNFNGKIIVELCTKWKIKHSNSSPYRPKMNGAVEAANKDIKKIIQKMVVTYRDWHEMLLFALYVYRTTIRTSTGITPYSLVYGMEAVMPLEVEIPLLRVLMDSELEEAEWAKVTYEQLNLISEKRIAAICHHQLYQKCMTKTYDKKVRPRVFQEGDLVLKKILSLPGEDRSK</sequence>
<dbReference type="Pfam" id="PF00665">
    <property type="entry name" value="rve"/>
    <property type="match status" value="1"/>
</dbReference>
<proteinExistence type="predicted"/>
<feature type="domain" description="RNase H type-1" evidence="1">
    <location>
        <begin position="1"/>
        <end position="124"/>
    </location>
</feature>
<dbReference type="RefSeq" id="XP_011043559.1">
    <property type="nucleotide sequence ID" value="XM_011045257.1"/>
</dbReference>
<dbReference type="PANTHER" id="PTHR48475">
    <property type="entry name" value="RIBONUCLEASE H"/>
    <property type="match status" value="1"/>
</dbReference>
<organism evidence="3 4">
    <name type="scientific">Populus euphratica</name>
    <name type="common">Euphrates poplar</name>
    <dbReference type="NCBI Taxonomy" id="75702"/>
    <lineage>
        <taxon>Eukaryota</taxon>
        <taxon>Viridiplantae</taxon>
        <taxon>Streptophyta</taxon>
        <taxon>Embryophyta</taxon>
        <taxon>Tracheophyta</taxon>
        <taxon>Spermatophyta</taxon>
        <taxon>Magnoliopsida</taxon>
        <taxon>eudicotyledons</taxon>
        <taxon>Gunneridae</taxon>
        <taxon>Pentapetalae</taxon>
        <taxon>rosids</taxon>
        <taxon>fabids</taxon>
        <taxon>Malpighiales</taxon>
        <taxon>Salicaceae</taxon>
        <taxon>Saliceae</taxon>
        <taxon>Populus</taxon>
    </lineage>
</organism>
<dbReference type="Proteomes" id="UP000694918">
    <property type="component" value="Unplaced"/>
</dbReference>
<dbReference type="Gene3D" id="3.30.420.10">
    <property type="entry name" value="Ribonuclease H-like superfamily/Ribonuclease H"/>
    <property type="match status" value="2"/>
</dbReference>
<dbReference type="InterPro" id="IPR002156">
    <property type="entry name" value="RNaseH_domain"/>
</dbReference>
<keyword evidence="3" id="KW-1185">Reference proteome</keyword>
<name>A0AAJ6Y5V8_POPEU</name>
<dbReference type="GO" id="GO:0015074">
    <property type="term" value="P:DNA integration"/>
    <property type="evidence" value="ECO:0007669"/>
    <property type="project" value="InterPro"/>
</dbReference>
<dbReference type="InterPro" id="IPR012337">
    <property type="entry name" value="RNaseH-like_sf"/>
</dbReference>
<evidence type="ECO:0000313" key="4">
    <source>
        <dbReference type="RefSeq" id="XP_011043559.1"/>
    </source>
</evidence>
<gene>
    <name evidence="4" type="primary">LOC105138983</name>
</gene>
<evidence type="ECO:0000259" key="2">
    <source>
        <dbReference type="PROSITE" id="PS50994"/>
    </source>
</evidence>
<evidence type="ECO:0000313" key="3">
    <source>
        <dbReference type="Proteomes" id="UP000694918"/>
    </source>
</evidence>
<dbReference type="InterPro" id="IPR001584">
    <property type="entry name" value="Integrase_cat-core"/>
</dbReference>
<dbReference type="InterPro" id="IPR036397">
    <property type="entry name" value="RNaseH_sf"/>
</dbReference>
<dbReference type="PROSITE" id="PS50879">
    <property type="entry name" value="RNASE_H_1"/>
    <property type="match status" value="1"/>
</dbReference>
<dbReference type="Pfam" id="PF13456">
    <property type="entry name" value="RVT_3"/>
    <property type="match status" value="1"/>
</dbReference>